<dbReference type="InterPro" id="IPR005119">
    <property type="entry name" value="LysR_subst-bd"/>
</dbReference>
<dbReference type="Gene3D" id="1.10.10.10">
    <property type="entry name" value="Winged helix-like DNA-binding domain superfamily/Winged helix DNA-binding domain"/>
    <property type="match status" value="1"/>
</dbReference>
<comment type="similarity">
    <text evidence="1">Belongs to the LysR transcriptional regulatory family.</text>
</comment>
<keyword evidence="3" id="KW-0238">DNA-binding</keyword>
<dbReference type="Pfam" id="PF00126">
    <property type="entry name" value="HTH_1"/>
    <property type="match status" value="1"/>
</dbReference>
<dbReference type="PROSITE" id="PS50931">
    <property type="entry name" value="HTH_LYSR"/>
    <property type="match status" value="1"/>
</dbReference>
<dbReference type="SUPFAM" id="SSF53850">
    <property type="entry name" value="Periplasmic binding protein-like II"/>
    <property type="match status" value="1"/>
</dbReference>
<evidence type="ECO:0000256" key="2">
    <source>
        <dbReference type="ARBA" id="ARBA00023015"/>
    </source>
</evidence>
<reference evidence="6 7" key="1">
    <citation type="submission" date="2018-08" db="EMBL/GenBank/DDBJ databases">
        <title>Thalassotalea euphylliae genome.</title>
        <authorList>
            <person name="Summers S."/>
            <person name="Rice S.A."/>
            <person name="Freckelton M.L."/>
            <person name="Nedved B.T."/>
            <person name="Hadfield M.G."/>
        </authorList>
    </citation>
    <scope>NUCLEOTIDE SEQUENCE [LARGE SCALE GENOMIC DNA]</scope>
    <source>
        <strain evidence="6 7">H1</strain>
    </source>
</reference>
<comment type="caution">
    <text evidence="6">The sequence shown here is derived from an EMBL/GenBank/DDBJ whole genome shotgun (WGS) entry which is preliminary data.</text>
</comment>
<proteinExistence type="inferred from homology"/>
<organism evidence="6 7">
    <name type="scientific">Thalassotalea euphylliae</name>
    <dbReference type="NCBI Taxonomy" id="1655234"/>
    <lineage>
        <taxon>Bacteria</taxon>
        <taxon>Pseudomonadati</taxon>
        <taxon>Pseudomonadota</taxon>
        <taxon>Gammaproteobacteria</taxon>
        <taxon>Alteromonadales</taxon>
        <taxon>Colwelliaceae</taxon>
        <taxon>Thalassotalea</taxon>
    </lineage>
</organism>
<dbReference type="CDD" id="cd08422">
    <property type="entry name" value="PBP2_CrgA_like"/>
    <property type="match status" value="1"/>
</dbReference>
<evidence type="ECO:0000259" key="5">
    <source>
        <dbReference type="PROSITE" id="PS50931"/>
    </source>
</evidence>
<dbReference type="Gene3D" id="3.40.190.290">
    <property type="match status" value="1"/>
</dbReference>
<evidence type="ECO:0000256" key="4">
    <source>
        <dbReference type="ARBA" id="ARBA00023163"/>
    </source>
</evidence>
<keyword evidence="2" id="KW-0805">Transcription regulation</keyword>
<feature type="domain" description="HTH lysR-type" evidence="5">
    <location>
        <begin position="10"/>
        <end position="59"/>
    </location>
</feature>
<dbReference type="PANTHER" id="PTHR30537">
    <property type="entry name" value="HTH-TYPE TRANSCRIPTIONAL REGULATOR"/>
    <property type="match status" value="1"/>
</dbReference>
<dbReference type="FunFam" id="1.10.10.10:FF:000001">
    <property type="entry name" value="LysR family transcriptional regulator"/>
    <property type="match status" value="1"/>
</dbReference>
<gene>
    <name evidence="6" type="ORF">DXX93_15845</name>
</gene>
<dbReference type="Pfam" id="PF03466">
    <property type="entry name" value="LysR_substrate"/>
    <property type="match status" value="1"/>
</dbReference>
<dbReference type="GO" id="GO:0043565">
    <property type="term" value="F:sequence-specific DNA binding"/>
    <property type="evidence" value="ECO:0007669"/>
    <property type="project" value="TreeGrafter"/>
</dbReference>
<evidence type="ECO:0000256" key="1">
    <source>
        <dbReference type="ARBA" id="ARBA00009437"/>
    </source>
</evidence>
<dbReference type="RefSeq" id="WP_116008950.1">
    <property type="nucleotide sequence ID" value="NZ_QUOU01000001.1"/>
</dbReference>
<dbReference type="Proteomes" id="UP000256478">
    <property type="component" value="Unassembled WGS sequence"/>
</dbReference>
<evidence type="ECO:0000256" key="3">
    <source>
        <dbReference type="ARBA" id="ARBA00023125"/>
    </source>
</evidence>
<dbReference type="InterPro" id="IPR000847">
    <property type="entry name" value="LysR_HTH_N"/>
</dbReference>
<dbReference type="AlphaFoldDB" id="A0A3E0TTY1"/>
<name>A0A3E0TTY1_9GAMM</name>
<dbReference type="InterPro" id="IPR058163">
    <property type="entry name" value="LysR-type_TF_proteobact-type"/>
</dbReference>
<sequence length="293" mass="32510">MESFDGVIEFVAVAEKQGFSAAAKHLECSTSHVSRQVARLEARLGCALLARSTRMVSLTKLGEAYYQQCKDLVIGLQQANEAVSSEQLQLSGTLRVSVAGTFAEMYVVPALLEFIQQHKALRLEVDFNSRMVNFVEDGFDFAIRYGQLKDSGLIARKLVDRSMVAVASPDYLSRCGTPLTVADLKEHSCLISNNDNWRFVIHGQIETIKVSGQFVCNNANAIVMACQMGHGIAYLPKSNFTELLATGAVEPVLANYWNTDISSSIVYQDRRFLPSRARAAIDYLVEYFASWQE</sequence>
<dbReference type="GO" id="GO:0006351">
    <property type="term" value="P:DNA-templated transcription"/>
    <property type="evidence" value="ECO:0007669"/>
    <property type="project" value="TreeGrafter"/>
</dbReference>
<dbReference type="EMBL" id="QUOU01000001">
    <property type="protein sequence ID" value="REL27884.1"/>
    <property type="molecule type" value="Genomic_DNA"/>
</dbReference>
<protein>
    <submittedName>
        <fullName evidence="6">LysR family transcriptional regulator</fullName>
    </submittedName>
</protein>
<dbReference type="OrthoDB" id="9786526at2"/>
<dbReference type="GO" id="GO:0003700">
    <property type="term" value="F:DNA-binding transcription factor activity"/>
    <property type="evidence" value="ECO:0007669"/>
    <property type="project" value="InterPro"/>
</dbReference>
<dbReference type="PANTHER" id="PTHR30537:SF10">
    <property type="entry name" value="TRANSCRIPTIONAL REGULATOR-RELATED"/>
    <property type="match status" value="1"/>
</dbReference>
<evidence type="ECO:0000313" key="7">
    <source>
        <dbReference type="Proteomes" id="UP000256478"/>
    </source>
</evidence>
<dbReference type="InterPro" id="IPR036390">
    <property type="entry name" value="WH_DNA-bd_sf"/>
</dbReference>
<dbReference type="InterPro" id="IPR036388">
    <property type="entry name" value="WH-like_DNA-bd_sf"/>
</dbReference>
<evidence type="ECO:0000313" key="6">
    <source>
        <dbReference type="EMBL" id="REL27884.1"/>
    </source>
</evidence>
<keyword evidence="4" id="KW-0804">Transcription</keyword>
<accession>A0A3E0TTY1</accession>
<dbReference type="SUPFAM" id="SSF46785">
    <property type="entry name" value="Winged helix' DNA-binding domain"/>
    <property type="match status" value="1"/>
</dbReference>